<feature type="transmembrane region" description="Helical" evidence="6">
    <location>
        <begin position="416"/>
        <end position="439"/>
    </location>
</feature>
<feature type="transmembrane region" description="Helical" evidence="6">
    <location>
        <begin position="222"/>
        <end position="241"/>
    </location>
</feature>
<evidence type="ECO:0000256" key="5">
    <source>
        <dbReference type="ARBA" id="ARBA00023136"/>
    </source>
</evidence>
<dbReference type="PANTHER" id="PTHR30250:SF11">
    <property type="entry name" value="O-ANTIGEN TRANSPORTER-RELATED"/>
    <property type="match status" value="1"/>
</dbReference>
<feature type="transmembrane region" description="Helical" evidence="6">
    <location>
        <begin position="6"/>
        <end position="28"/>
    </location>
</feature>
<keyword evidence="3 6" id="KW-0812">Transmembrane</keyword>
<feature type="transmembrane region" description="Helical" evidence="6">
    <location>
        <begin position="330"/>
        <end position="348"/>
    </location>
</feature>
<dbReference type="Proteomes" id="UP000011511">
    <property type="component" value="Unassembled WGS sequence"/>
</dbReference>
<dbReference type="PATRIC" id="fig|1227494.3.peg.1831"/>
<proteinExistence type="predicted"/>
<feature type="transmembrane region" description="Helical" evidence="6">
    <location>
        <begin position="81"/>
        <end position="101"/>
    </location>
</feature>
<dbReference type="GO" id="GO:0005886">
    <property type="term" value="C:plasma membrane"/>
    <property type="evidence" value="ECO:0007669"/>
    <property type="project" value="UniProtKB-SubCell"/>
</dbReference>
<keyword evidence="5 6" id="KW-0472">Membrane</keyword>
<feature type="transmembrane region" description="Helical" evidence="6">
    <location>
        <begin position="354"/>
        <end position="376"/>
    </location>
</feature>
<keyword evidence="8" id="KW-1185">Reference proteome</keyword>
<sequence>MITQAQYGLYASVLAAFSIVALISKGGLFDATRKTIAEHASQSDEVSSILSVSLLLSTVYAILIMSLMLFTLRIGFIPSTYVPYILVLTGAILFENIFTIVRGTFYGLKKESIAEVLNISRRFVYLVSGLALAYVGYDVLGVFTGYMVSFFVLCILGLIALMKHSSYRLPKVRDIRKYGRKIASFGGYQLIGGLSAVLLYRADILLVGYFQGSTSTALYQSAIVPAEMIWFLPSAIQLAFLQHTATLWSDGKIDEINENIKIGVKYAVLSLTLFGVGLFGLTDPFLHVYFGPEYASASTTLQVLIFGTFFFGITRVVVPVLQATGWVRHTELITVGALFLNLLLNLILIPRYGIIGAGVGTGISYISIFIGNTAVWKRSPFELVSLIWVCKLVTVQGVFAVLFLTTVSLLNFSPLISLLLFPPVGLLMFLAINMIAGYVPTERVLPTVSWW</sequence>
<evidence type="ECO:0000256" key="2">
    <source>
        <dbReference type="ARBA" id="ARBA00022475"/>
    </source>
</evidence>
<feature type="transmembrane region" description="Helical" evidence="6">
    <location>
        <begin position="49"/>
        <end position="75"/>
    </location>
</feature>
<evidence type="ECO:0000313" key="7">
    <source>
        <dbReference type="EMBL" id="ELY87074.1"/>
    </source>
</evidence>
<feature type="transmembrane region" description="Helical" evidence="6">
    <location>
        <begin position="301"/>
        <end position="318"/>
    </location>
</feature>
<reference evidence="7 8" key="1">
    <citation type="journal article" date="2014" name="PLoS Genet.">
        <title>Phylogenetically driven sequencing of extremely halophilic archaea reveals strategies for static and dynamic osmo-response.</title>
        <authorList>
            <person name="Becker E.A."/>
            <person name="Seitzer P.M."/>
            <person name="Tritt A."/>
            <person name="Larsen D."/>
            <person name="Krusor M."/>
            <person name="Yao A.I."/>
            <person name="Wu D."/>
            <person name="Madern D."/>
            <person name="Eisen J.A."/>
            <person name="Darling A.E."/>
            <person name="Facciotti M.T."/>
        </authorList>
    </citation>
    <scope>NUCLEOTIDE SEQUENCE [LARGE SCALE GENOMIC DNA]</scope>
    <source>
        <strain evidence="7 8">JCM 12890</strain>
    </source>
</reference>
<feature type="transmembrane region" description="Helical" evidence="6">
    <location>
        <begin position="388"/>
        <end position="410"/>
    </location>
</feature>
<accession>L9ZL69</accession>
<evidence type="ECO:0000256" key="4">
    <source>
        <dbReference type="ARBA" id="ARBA00022989"/>
    </source>
</evidence>
<gene>
    <name evidence="7" type="ORF">C485_09167</name>
</gene>
<dbReference type="PANTHER" id="PTHR30250">
    <property type="entry name" value="PST FAMILY PREDICTED COLANIC ACID TRANSPORTER"/>
    <property type="match status" value="1"/>
</dbReference>
<feature type="transmembrane region" description="Helical" evidence="6">
    <location>
        <begin position="143"/>
        <end position="161"/>
    </location>
</feature>
<name>L9ZL69_NATA2</name>
<evidence type="ECO:0000256" key="3">
    <source>
        <dbReference type="ARBA" id="ARBA00022692"/>
    </source>
</evidence>
<organism evidence="7 8">
    <name type="scientific">Natrinema altunense (strain JCM 12890 / CGMCC 1.3731 / AJ2)</name>
    <dbReference type="NCBI Taxonomy" id="1227494"/>
    <lineage>
        <taxon>Archaea</taxon>
        <taxon>Methanobacteriati</taxon>
        <taxon>Methanobacteriota</taxon>
        <taxon>Stenosarchaea group</taxon>
        <taxon>Halobacteria</taxon>
        <taxon>Halobacteriales</taxon>
        <taxon>Natrialbaceae</taxon>
        <taxon>Natrinema</taxon>
    </lineage>
</organism>
<keyword evidence="2" id="KW-1003">Cell membrane</keyword>
<keyword evidence="4 6" id="KW-1133">Transmembrane helix</keyword>
<dbReference type="Pfam" id="PF01943">
    <property type="entry name" value="Polysacc_synt"/>
    <property type="match status" value="1"/>
</dbReference>
<evidence type="ECO:0000313" key="8">
    <source>
        <dbReference type="Proteomes" id="UP000011511"/>
    </source>
</evidence>
<feature type="transmembrane region" description="Helical" evidence="6">
    <location>
        <begin position="262"/>
        <end position="281"/>
    </location>
</feature>
<dbReference type="EMBL" id="AOIK01000025">
    <property type="protein sequence ID" value="ELY87074.1"/>
    <property type="molecule type" value="Genomic_DNA"/>
</dbReference>
<evidence type="ECO:0000256" key="1">
    <source>
        <dbReference type="ARBA" id="ARBA00004651"/>
    </source>
</evidence>
<dbReference type="InterPro" id="IPR050833">
    <property type="entry name" value="Poly_Biosynth_Transport"/>
</dbReference>
<protein>
    <submittedName>
        <fullName evidence="7">Polysaccharide biosynthesis protein</fullName>
    </submittedName>
</protein>
<dbReference type="AlphaFoldDB" id="L9ZL69"/>
<evidence type="ECO:0000256" key="6">
    <source>
        <dbReference type="SAM" id="Phobius"/>
    </source>
</evidence>
<comment type="subcellular location">
    <subcellularLocation>
        <location evidence="1">Cell membrane</location>
        <topology evidence="1">Multi-pass membrane protein</topology>
    </subcellularLocation>
</comment>
<comment type="caution">
    <text evidence="7">The sequence shown here is derived from an EMBL/GenBank/DDBJ whole genome shotgun (WGS) entry which is preliminary data.</text>
</comment>
<dbReference type="InterPro" id="IPR002797">
    <property type="entry name" value="Polysacc_synth"/>
</dbReference>
<feature type="transmembrane region" description="Helical" evidence="6">
    <location>
        <begin position="182"/>
        <end position="202"/>
    </location>
</feature>